<organism evidence="2 3">
    <name type="scientific">Symbiodinium microadriaticum</name>
    <name type="common">Dinoflagellate</name>
    <name type="synonym">Zooxanthella microadriatica</name>
    <dbReference type="NCBI Taxonomy" id="2951"/>
    <lineage>
        <taxon>Eukaryota</taxon>
        <taxon>Sar</taxon>
        <taxon>Alveolata</taxon>
        <taxon>Dinophyceae</taxon>
        <taxon>Suessiales</taxon>
        <taxon>Symbiodiniaceae</taxon>
        <taxon>Symbiodinium</taxon>
    </lineage>
</organism>
<dbReference type="Proteomes" id="UP000186817">
    <property type="component" value="Unassembled WGS sequence"/>
</dbReference>
<gene>
    <name evidence="2" type="ORF">AK812_SmicGene15947</name>
</gene>
<reference evidence="2 3" key="1">
    <citation type="submission" date="2016-02" db="EMBL/GenBank/DDBJ databases">
        <title>Genome analysis of coral dinoflagellate symbionts highlights evolutionary adaptations to a symbiotic lifestyle.</title>
        <authorList>
            <person name="Aranda M."/>
            <person name="Li Y."/>
            <person name="Liew Y.J."/>
            <person name="Baumgarten S."/>
            <person name="Simakov O."/>
            <person name="Wilson M."/>
            <person name="Piel J."/>
            <person name="Ashoor H."/>
            <person name="Bougouffa S."/>
            <person name="Bajic V.B."/>
            <person name="Ryu T."/>
            <person name="Ravasi T."/>
            <person name="Bayer T."/>
            <person name="Micklem G."/>
            <person name="Kim H."/>
            <person name="Bhak J."/>
            <person name="Lajeunesse T.C."/>
            <person name="Voolstra C.R."/>
        </authorList>
    </citation>
    <scope>NUCLEOTIDE SEQUENCE [LARGE SCALE GENOMIC DNA]</scope>
    <source>
        <strain evidence="2 3">CCMP2467</strain>
    </source>
</reference>
<dbReference type="OrthoDB" id="10412516at2759"/>
<proteinExistence type="predicted"/>
<feature type="coiled-coil region" evidence="1">
    <location>
        <begin position="94"/>
        <end position="121"/>
    </location>
</feature>
<name>A0A1Q9E1M5_SYMMI</name>
<keyword evidence="3" id="KW-1185">Reference proteome</keyword>
<dbReference type="AlphaFoldDB" id="A0A1Q9E1M5"/>
<evidence type="ECO:0000313" key="3">
    <source>
        <dbReference type="Proteomes" id="UP000186817"/>
    </source>
</evidence>
<accession>A0A1Q9E1M5</accession>
<evidence type="ECO:0000256" key="1">
    <source>
        <dbReference type="SAM" id="Coils"/>
    </source>
</evidence>
<sequence length="143" mass="16156">MGCASSHGVKSTQQAAAGIAEEGCHSLCHASYMASPPDFAAVDFEEPQLSFIQINGRQQPAQAEASGIQIARRLCGCVPRVFEQKEMNEEEETLRERRAYRESLRRKRRELEETVGTMDAKTRQYGMKPEYVPKGLSEYQWLV</sequence>
<comment type="caution">
    <text evidence="2">The sequence shown here is derived from an EMBL/GenBank/DDBJ whole genome shotgun (WGS) entry which is preliminary data.</text>
</comment>
<protein>
    <submittedName>
        <fullName evidence="2">Uncharacterized protein</fullName>
    </submittedName>
</protein>
<dbReference type="EMBL" id="LSRX01000297">
    <property type="protein sequence ID" value="OLQ01317.1"/>
    <property type="molecule type" value="Genomic_DNA"/>
</dbReference>
<evidence type="ECO:0000313" key="2">
    <source>
        <dbReference type="EMBL" id="OLQ01317.1"/>
    </source>
</evidence>
<keyword evidence="1" id="KW-0175">Coiled coil</keyword>